<evidence type="ECO:0000313" key="2">
    <source>
        <dbReference type="Proteomes" id="UP000595437"/>
    </source>
</evidence>
<sequence>SCKLLDPYCKDCAGLVCSQFYHFWSKELWPLLSPDCNPLDLAMVNKDQLMATAEAAWNKIPERLCIIDA</sequence>
<proteinExistence type="predicted"/>
<name>A0A7T8KBW9_CALRO</name>
<accession>A0A7T8KBW9</accession>
<dbReference type="EMBL" id="CP045892">
    <property type="protein sequence ID" value="QQP53049.1"/>
    <property type="molecule type" value="Genomic_DNA"/>
</dbReference>
<dbReference type="AlphaFoldDB" id="A0A7T8KBW9"/>
<protein>
    <submittedName>
        <fullName evidence="1">Uncharacterized protein</fullName>
    </submittedName>
</protein>
<organism evidence="1 2">
    <name type="scientific">Caligus rogercresseyi</name>
    <name type="common">Sea louse</name>
    <dbReference type="NCBI Taxonomy" id="217165"/>
    <lineage>
        <taxon>Eukaryota</taxon>
        <taxon>Metazoa</taxon>
        <taxon>Ecdysozoa</taxon>
        <taxon>Arthropoda</taxon>
        <taxon>Crustacea</taxon>
        <taxon>Multicrustacea</taxon>
        <taxon>Hexanauplia</taxon>
        <taxon>Copepoda</taxon>
        <taxon>Siphonostomatoida</taxon>
        <taxon>Caligidae</taxon>
        <taxon>Caligus</taxon>
    </lineage>
</organism>
<keyword evidence="2" id="KW-1185">Reference proteome</keyword>
<feature type="non-terminal residue" evidence="1">
    <location>
        <position position="1"/>
    </location>
</feature>
<gene>
    <name evidence="1" type="ORF">FKW44_005380</name>
</gene>
<dbReference type="Proteomes" id="UP000595437">
    <property type="component" value="Chromosome 3"/>
</dbReference>
<evidence type="ECO:0000313" key="1">
    <source>
        <dbReference type="EMBL" id="QQP53049.1"/>
    </source>
</evidence>
<reference evidence="2" key="1">
    <citation type="submission" date="2021-01" db="EMBL/GenBank/DDBJ databases">
        <title>Caligus Genome Assembly.</title>
        <authorList>
            <person name="Gallardo-Escarate C."/>
        </authorList>
    </citation>
    <scope>NUCLEOTIDE SEQUENCE [LARGE SCALE GENOMIC DNA]</scope>
</reference>